<evidence type="ECO:0000256" key="1">
    <source>
        <dbReference type="SAM" id="Phobius"/>
    </source>
</evidence>
<dbReference type="PANTHER" id="PTHR12526">
    <property type="entry name" value="GLYCOSYLTRANSFERASE"/>
    <property type="match status" value="1"/>
</dbReference>
<gene>
    <name evidence="3" type="primary">wbuB</name>
</gene>
<dbReference type="SUPFAM" id="SSF53756">
    <property type="entry name" value="UDP-Glycosyltransferase/glycogen phosphorylase"/>
    <property type="match status" value="1"/>
</dbReference>
<dbReference type="PANTHER" id="PTHR12526:SF609">
    <property type="entry name" value="LIPOPOLYSACCHARIDE BIOSYNTHESIS PROTEIN"/>
    <property type="match status" value="1"/>
</dbReference>
<keyword evidence="1" id="KW-1133">Transmembrane helix</keyword>
<keyword evidence="3" id="KW-0808">Transferase</keyword>
<sequence length="398" mass="45665">MKNIAIFIDDYIPDSTKVAAKMMHELSCGFVAKGFNVDVFTPAENVSCKLTHDYIDGVNIYRFKSGVIKNTSMLRRGVNETLISFNAFLNIDRKIFKKKYSIIIYYSPSIFWSGIVAYLKWKSKSFTYLILRDFFPQWIIDNKIISKNSPIAYYFRFFEKMNYNVADVIGIQSERNIEFFEKNYSAKYKTNLLYNWAKLEYHPPGNNSYREKLGLQGKVIFLYGGNIGIAQDMGNLLRLANRMKIYKNAHFLFVGQGDEVDKILYEIKSNFLTNITYISSLSQNEFKYLLSEVDVGLFSLCKTHSSHNFPGKILGYMVNKLPILGSVNPGNDLKDMIDKYNAGYVTINGEDEELYLNAVKLLNDTTLRIKIGENARSLLIKNFTVESAVNTILSNANV</sequence>
<dbReference type="Gene3D" id="3.40.50.2000">
    <property type="entry name" value="Glycogen Phosphorylase B"/>
    <property type="match status" value="2"/>
</dbReference>
<feature type="domain" description="Glycosyl transferase family 1" evidence="2">
    <location>
        <begin position="209"/>
        <end position="377"/>
    </location>
</feature>
<organism evidence="3">
    <name type="scientific">Yersinia similis</name>
    <dbReference type="NCBI Taxonomy" id="367190"/>
    <lineage>
        <taxon>Bacteria</taxon>
        <taxon>Pseudomonadati</taxon>
        <taxon>Pseudomonadota</taxon>
        <taxon>Gammaproteobacteria</taxon>
        <taxon>Enterobacterales</taxon>
        <taxon>Yersiniaceae</taxon>
        <taxon>Yersinia</taxon>
    </lineage>
</organism>
<reference evidence="3" key="2">
    <citation type="submission" date="2013-06" db="EMBL/GenBank/DDBJ databases">
        <authorList>
            <person name="Skurnik M."/>
        </authorList>
    </citation>
    <scope>NUCLEOTIDE SEQUENCE</scope>
    <source>
        <strain evidence="3">R708</strain>
    </source>
</reference>
<reference evidence="3" key="1">
    <citation type="journal article" date="2003" name="J. Clin. Microbiol.">
        <title>Use of O-antigen gene cluster-specific PCRs for the identification and O-genotyping of Yersinia pseudotuberculosis and Yersinia pestis.</title>
        <authorList>
            <person name="Bogdanovich T."/>
            <person name="Carniel E."/>
            <person name="Fukushima H."/>
            <person name="Skurnik M."/>
        </authorList>
    </citation>
    <scope>NUCLEOTIDE SEQUENCE</scope>
    <source>
        <strain evidence="3">R708</strain>
    </source>
</reference>
<dbReference type="EMBL" id="AJ539157">
    <property type="protein sequence ID" value="CDF66388.1"/>
    <property type="molecule type" value="Genomic_DNA"/>
</dbReference>
<protein>
    <submittedName>
        <fullName evidence="3">L-fucosamine transferase</fullName>
    </submittedName>
</protein>
<dbReference type="GO" id="GO:0016757">
    <property type="term" value="F:glycosyltransferase activity"/>
    <property type="evidence" value="ECO:0007669"/>
    <property type="project" value="InterPro"/>
</dbReference>
<dbReference type="InterPro" id="IPR001296">
    <property type="entry name" value="Glyco_trans_1"/>
</dbReference>
<evidence type="ECO:0000313" key="3">
    <source>
        <dbReference type="EMBL" id="CDF66388.1"/>
    </source>
</evidence>
<name>S0F2D4_9GAMM</name>
<dbReference type="AlphaFoldDB" id="S0F2D4"/>
<dbReference type="CDD" id="cd03794">
    <property type="entry name" value="GT4_WbuB-like"/>
    <property type="match status" value="1"/>
</dbReference>
<dbReference type="Pfam" id="PF00534">
    <property type="entry name" value="Glycos_transf_1"/>
    <property type="match status" value="1"/>
</dbReference>
<keyword evidence="1" id="KW-0812">Transmembrane</keyword>
<proteinExistence type="predicted"/>
<dbReference type="GO" id="GO:1901135">
    <property type="term" value="P:carbohydrate derivative metabolic process"/>
    <property type="evidence" value="ECO:0007669"/>
    <property type="project" value="UniProtKB-ARBA"/>
</dbReference>
<feature type="transmembrane region" description="Helical" evidence="1">
    <location>
        <begin position="103"/>
        <end position="121"/>
    </location>
</feature>
<accession>S0F2D4</accession>
<keyword evidence="1" id="KW-0472">Membrane</keyword>
<evidence type="ECO:0000259" key="2">
    <source>
        <dbReference type="Pfam" id="PF00534"/>
    </source>
</evidence>